<accession>A0A972FN34</accession>
<proteinExistence type="predicted"/>
<keyword evidence="2" id="KW-1185">Reference proteome</keyword>
<gene>
    <name evidence="1" type="ORF">G6047_11850</name>
</gene>
<reference evidence="1" key="1">
    <citation type="submission" date="2020-02" db="EMBL/GenBank/DDBJ databases">
        <title>Flavobacterium sp. genome.</title>
        <authorList>
            <person name="Jung H.S."/>
            <person name="Baek J.H."/>
            <person name="Jeon C.O."/>
        </authorList>
    </citation>
    <scope>NUCLEOTIDE SEQUENCE</scope>
    <source>
        <strain evidence="1">SE-s28</strain>
    </source>
</reference>
<dbReference type="EMBL" id="JAAMPU010000107">
    <property type="protein sequence ID" value="NMH28727.1"/>
    <property type="molecule type" value="Genomic_DNA"/>
</dbReference>
<dbReference type="RefSeq" id="WP_169527840.1">
    <property type="nucleotide sequence ID" value="NZ_JAAMPU010000107.1"/>
</dbReference>
<dbReference type="InterPro" id="IPR038765">
    <property type="entry name" value="Papain-like_cys_pep_sf"/>
</dbReference>
<organism evidence="1 2">
    <name type="scientific">Flavobacterium silvaticum</name>
    <dbReference type="NCBI Taxonomy" id="1852020"/>
    <lineage>
        <taxon>Bacteria</taxon>
        <taxon>Pseudomonadati</taxon>
        <taxon>Bacteroidota</taxon>
        <taxon>Flavobacteriia</taxon>
        <taxon>Flavobacteriales</taxon>
        <taxon>Flavobacteriaceae</taxon>
        <taxon>Flavobacterium</taxon>
    </lineage>
</organism>
<dbReference type="AlphaFoldDB" id="A0A972FN34"/>
<comment type="caution">
    <text evidence="1">The sequence shown here is derived from an EMBL/GenBank/DDBJ whole genome shotgun (WGS) entry which is preliminary data.</text>
</comment>
<evidence type="ECO:0000313" key="2">
    <source>
        <dbReference type="Proteomes" id="UP000712080"/>
    </source>
</evidence>
<protein>
    <submittedName>
        <fullName evidence="1">Uncharacterized protein</fullName>
    </submittedName>
</protein>
<dbReference type="Gene3D" id="3.90.1720.10">
    <property type="entry name" value="endopeptidase domain like (from Nostoc punctiforme)"/>
    <property type="match status" value="1"/>
</dbReference>
<evidence type="ECO:0000313" key="1">
    <source>
        <dbReference type="EMBL" id="NMH28727.1"/>
    </source>
</evidence>
<dbReference type="Proteomes" id="UP000712080">
    <property type="component" value="Unassembled WGS sequence"/>
</dbReference>
<dbReference type="SUPFAM" id="SSF54001">
    <property type="entry name" value="Cysteine proteinases"/>
    <property type="match status" value="1"/>
</dbReference>
<sequence length="326" mass="36679">MSTPFSPKNLRDADILLYRGTSWLAKAIRFFDGTDYNHTSIFVGNDQVVEAVAKGVTRRTIDESIHDAVKVSVFRLLQRPDDMSPVIAVVPRYEGNRYGYEQLLLLALICSMRSVRVNNVVARFFRRVLEGAAGALLNLTAGNRQALICSEFVYRCYDEALPEIKDIYAIQLAYGSEKAMQFVLENNSHLYDNQSLVAYYYGLGRDMIANNAVPFLELPNSKTLEIVKVAHALEEEDAEMEALFFQVEQSYAAEDYILDKADELALKQSLDKFVFALATTVNPATEMLTSPPLILRDFLSANANFVTPGDFYRATNLQNLGDIKHN</sequence>
<name>A0A972FN34_9FLAO</name>